<dbReference type="NCBIfam" id="NF003253">
    <property type="entry name" value="PRK04210.1"/>
    <property type="match status" value="1"/>
</dbReference>
<dbReference type="InterPro" id="IPR013035">
    <property type="entry name" value="PEP_carboxykinase_C"/>
</dbReference>
<dbReference type="GO" id="GO:0046327">
    <property type="term" value="P:glycerol biosynthetic process from pyruvate"/>
    <property type="evidence" value="ECO:0007669"/>
    <property type="project" value="TreeGrafter"/>
</dbReference>
<name>A0A9C9ELE9_UNCW3</name>
<feature type="binding site" evidence="8">
    <location>
        <position position="251"/>
    </location>
    <ligand>
        <name>Mn(2+)</name>
        <dbReference type="ChEBI" id="CHEBI:29035"/>
    </ligand>
</feature>
<comment type="subunit">
    <text evidence="8">Monomer.</text>
</comment>
<evidence type="ECO:0000256" key="8">
    <source>
        <dbReference type="HAMAP-Rule" id="MF_00452"/>
    </source>
</evidence>
<dbReference type="Gene3D" id="3.40.449.10">
    <property type="entry name" value="Phosphoenolpyruvate Carboxykinase, domain 1"/>
    <property type="match status" value="1"/>
</dbReference>
<keyword evidence="6 8" id="KW-0464">Manganese</keyword>
<dbReference type="GO" id="GO:0005829">
    <property type="term" value="C:cytosol"/>
    <property type="evidence" value="ECO:0007669"/>
    <property type="project" value="TreeGrafter"/>
</dbReference>
<feature type="binding site" evidence="8">
    <location>
        <position position="88"/>
    </location>
    <ligand>
        <name>substrate</name>
    </ligand>
</feature>
<feature type="domain" description="Phosphoenolpyruvate carboxykinase C-terminal P-loop" evidence="10">
    <location>
        <begin position="247"/>
        <end position="608"/>
    </location>
</feature>
<keyword evidence="8" id="KW-0312">Gluconeogenesis</keyword>
<dbReference type="GO" id="GO:0030145">
    <property type="term" value="F:manganese ion binding"/>
    <property type="evidence" value="ECO:0007669"/>
    <property type="project" value="UniProtKB-UniRule"/>
</dbReference>
<comment type="pathway">
    <text evidence="8">Carbohydrate biosynthesis; gluconeogenesis.</text>
</comment>
<protein>
    <recommendedName>
        <fullName evidence="8">Phosphoenolpyruvate carboxykinase [GTP]</fullName>
        <shortName evidence="8">PEP carboxykinase</shortName>
        <shortName evidence="8">PEPCK</shortName>
        <ecNumber evidence="8">4.1.1.32</ecNumber>
    </recommendedName>
    <alternativeName>
        <fullName evidence="8">GTP-dependent phosphoenolpyruvate carboxykinase</fullName>
        <shortName evidence="8">GTP-PEPCK</shortName>
    </alternativeName>
</protein>
<dbReference type="AlphaFoldDB" id="A0A9C9ELE9"/>
<evidence type="ECO:0000256" key="2">
    <source>
        <dbReference type="ARBA" id="ARBA00022723"/>
    </source>
</evidence>
<feature type="region of interest" description="Disordered" evidence="9">
    <location>
        <begin position="364"/>
        <end position="385"/>
    </location>
</feature>
<feature type="binding site" evidence="8">
    <location>
        <position position="421"/>
    </location>
    <ligand>
        <name>GTP</name>
        <dbReference type="ChEBI" id="CHEBI:37565"/>
    </ligand>
</feature>
<evidence type="ECO:0000256" key="3">
    <source>
        <dbReference type="ARBA" id="ARBA00022741"/>
    </source>
</evidence>
<comment type="similarity">
    <text evidence="1 8">Belongs to the phosphoenolpyruvate carboxykinase [GTP] family.</text>
</comment>
<keyword evidence="5 8" id="KW-0342">GTP-binding</keyword>
<keyword evidence="3 8" id="KW-0547">Nucleotide-binding</keyword>
<dbReference type="GO" id="GO:0033993">
    <property type="term" value="P:response to lipid"/>
    <property type="evidence" value="ECO:0007669"/>
    <property type="project" value="TreeGrafter"/>
</dbReference>
<dbReference type="GO" id="GO:0005525">
    <property type="term" value="F:GTP binding"/>
    <property type="evidence" value="ECO:0007669"/>
    <property type="project" value="UniProtKB-UniRule"/>
</dbReference>
<dbReference type="EC" id="4.1.1.32" evidence="8"/>
<keyword evidence="7 8" id="KW-0456">Lyase</keyword>
<dbReference type="HAMAP" id="MF_00452">
    <property type="entry name" value="PEPCK_GTP"/>
    <property type="match status" value="1"/>
</dbReference>
<evidence type="ECO:0000313" key="12">
    <source>
        <dbReference type="EMBL" id="HEC77941.1"/>
    </source>
</evidence>
<comment type="caution">
    <text evidence="8">Lacks conserved residue(s) required for the propagation of feature annotation.</text>
</comment>
<reference evidence="12" key="1">
    <citation type="journal article" date="2020" name="mSystems">
        <title>Genome- and Community-Level Interaction Insights into Carbon Utilization and Element Cycling Functions of Hydrothermarchaeota in Hydrothermal Sediment.</title>
        <authorList>
            <person name="Zhou Z."/>
            <person name="Liu Y."/>
            <person name="Xu W."/>
            <person name="Pan J."/>
            <person name="Luo Z.H."/>
            <person name="Li M."/>
        </authorList>
    </citation>
    <scope>NUCLEOTIDE SEQUENCE</scope>
    <source>
        <strain evidence="12">HyVt-388</strain>
    </source>
</reference>
<evidence type="ECO:0000256" key="6">
    <source>
        <dbReference type="ARBA" id="ARBA00023211"/>
    </source>
</evidence>
<comment type="function">
    <text evidence="8">Catalyzes the conversion of oxaloacetate (OAA) to phosphoenolpyruvate (PEP), the rate-limiting step in the metabolic pathway that produces glucose from lactate and other precursors derived from the citric acid cycle.</text>
</comment>
<dbReference type="InterPro" id="IPR008209">
    <property type="entry name" value="PEP_carboxykinase_GTP"/>
</dbReference>
<evidence type="ECO:0000256" key="7">
    <source>
        <dbReference type="ARBA" id="ARBA00023239"/>
    </source>
</evidence>
<feature type="binding site" evidence="8">
    <location>
        <begin position="388"/>
        <end position="390"/>
    </location>
    <ligand>
        <name>substrate</name>
    </ligand>
</feature>
<evidence type="ECO:0000256" key="1">
    <source>
        <dbReference type="ARBA" id="ARBA00005796"/>
    </source>
</evidence>
<dbReference type="Pfam" id="PF00821">
    <property type="entry name" value="PEPCK_GTP"/>
    <property type="match status" value="1"/>
</dbReference>
<accession>A0A9C9ELE9</accession>
<evidence type="ECO:0000256" key="9">
    <source>
        <dbReference type="SAM" id="MobiDB-lite"/>
    </source>
</evidence>
<dbReference type="GO" id="GO:0004613">
    <property type="term" value="F:phosphoenolpyruvate carboxykinase (GTP) activity"/>
    <property type="evidence" value="ECO:0007669"/>
    <property type="project" value="UniProtKB-UniRule"/>
</dbReference>
<dbReference type="GO" id="GO:0042594">
    <property type="term" value="P:response to starvation"/>
    <property type="evidence" value="ECO:0007669"/>
    <property type="project" value="TreeGrafter"/>
</dbReference>
<dbReference type="Gene3D" id="3.90.228.20">
    <property type="match status" value="1"/>
</dbReference>
<evidence type="ECO:0000259" key="10">
    <source>
        <dbReference type="Pfam" id="PF00821"/>
    </source>
</evidence>
<keyword evidence="2 8" id="KW-0479">Metal-binding</keyword>
<feature type="compositionally biased region" description="Basic and acidic residues" evidence="9">
    <location>
        <begin position="364"/>
        <end position="380"/>
    </location>
</feature>
<gene>
    <name evidence="8" type="primary">pckG</name>
    <name evidence="12" type="ORF">ENI34_02220</name>
</gene>
<feature type="binding site" evidence="8">
    <location>
        <position position="273"/>
    </location>
    <ligand>
        <name>substrate</name>
    </ligand>
</feature>
<comment type="subcellular location">
    <subcellularLocation>
        <location evidence="8">Cytoplasm</location>
    </subcellularLocation>
</comment>
<dbReference type="PANTHER" id="PTHR11561">
    <property type="entry name" value="PHOSPHOENOLPYRUVATE CARBOXYKINASE"/>
    <property type="match status" value="1"/>
</dbReference>
<evidence type="ECO:0000256" key="4">
    <source>
        <dbReference type="ARBA" id="ARBA00022793"/>
    </source>
</evidence>
<evidence type="ECO:0000259" key="11">
    <source>
        <dbReference type="Pfam" id="PF17297"/>
    </source>
</evidence>
<dbReference type="GO" id="GO:0019543">
    <property type="term" value="P:propionate catabolic process"/>
    <property type="evidence" value="ECO:0007669"/>
    <property type="project" value="TreeGrafter"/>
</dbReference>
<dbReference type="GO" id="GO:0006107">
    <property type="term" value="P:oxaloacetate metabolic process"/>
    <property type="evidence" value="ECO:0007669"/>
    <property type="project" value="TreeGrafter"/>
</dbReference>
<organism evidence="12 13">
    <name type="scientific">candidate division WOR-3 bacterium</name>
    <dbReference type="NCBI Taxonomy" id="2052148"/>
    <lineage>
        <taxon>Bacteria</taxon>
        <taxon>Bacteria division WOR-3</taxon>
    </lineage>
</organism>
<dbReference type="SUPFAM" id="SSF53795">
    <property type="entry name" value="PEP carboxykinase-like"/>
    <property type="match status" value="1"/>
</dbReference>
<feature type="domain" description="Phosphoenolpyruvate carboxykinase GTP-utilising N-terminal" evidence="11">
    <location>
        <begin position="31"/>
        <end position="242"/>
    </location>
</feature>
<dbReference type="PIRSF" id="PIRSF001348">
    <property type="entry name" value="PEP_carboxykinase_GTP"/>
    <property type="match status" value="1"/>
</dbReference>
<dbReference type="Proteomes" id="UP000885826">
    <property type="component" value="Unassembled WGS sequence"/>
</dbReference>
<feature type="active site" evidence="8">
    <location>
        <position position="275"/>
    </location>
</feature>
<sequence length="626" mass="71505">MDDKTKAFLKEKIGEEGYNKLMRIDNPNLHQFIAKYIEHCTPDKVFICTDAPEDIKYIREAAIKNGEEAPLAIEGHTIHFDNYYDQARDKAHTLILLPPGKKLDKSIKTGNRDECLKEIHEIMKGIMKGKELYVRFFCLGPTNSEFSQPVVQLTDSAYVAHSEDILYRQGFEEFVRQGKNARFFKIVHSAGELDERKTSKNLDKRRIYIDLEEDIVYSANTQYGGNTIGLKKLSMRLAINRGSKEGWLTEHMLVMGVHGPNGRVTYFTGAFPSLCGKTSTAMLDNETIVGDDIAYLRKKDGEVRAVNVEKGMFGIIMGINSKDDPIQWKALHTPGELIFSNVLVTPDKNVYWIGKDGEVPEKGINHSGEWFKGKKDKDGNEITPSHRNARFTLSLERLENLDPTLHDPKGVVVGGIVYGGRDSDTWVPIEESFDWTHGIITKGASLESETTAATLGKEGVRKFNLMSNLDFLSIPISKYIQANLDFAKGLERTPLIFSVNYFLKDKDGNFLNEKTDKKVWYKWAELRVHKEVDAIKTPTGYIPKYEDLKRLFKEVLNKDYSEDDYKKQFMIRIPESLAKIERIKKIYETEVLDPPKILFETLDAQKERLLEAQKKYGDYITPEKLA</sequence>
<dbReference type="InterPro" id="IPR008210">
    <property type="entry name" value="PEP_carboxykinase_N"/>
</dbReference>
<dbReference type="GO" id="GO:0006094">
    <property type="term" value="P:gluconeogenesis"/>
    <property type="evidence" value="ECO:0007669"/>
    <property type="project" value="UniProtKB-UniRule"/>
</dbReference>
<proteinExistence type="inferred from homology"/>
<dbReference type="SUPFAM" id="SSF68923">
    <property type="entry name" value="PEP carboxykinase N-terminal domain"/>
    <property type="match status" value="1"/>
</dbReference>
<comment type="catalytic activity">
    <reaction evidence="8">
        <text>oxaloacetate + GTP = phosphoenolpyruvate + GDP + CO2</text>
        <dbReference type="Rhea" id="RHEA:10388"/>
        <dbReference type="ChEBI" id="CHEBI:16452"/>
        <dbReference type="ChEBI" id="CHEBI:16526"/>
        <dbReference type="ChEBI" id="CHEBI:37565"/>
        <dbReference type="ChEBI" id="CHEBI:58189"/>
        <dbReference type="ChEBI" id="CHEBI:58702"/>
        <dbReference type="EC" id="4.1.1.32"/>
    </reaction>
</comment>
<dbReference type="Pfam" id="PF17297">
    <property type="entry name" value="PEPCK_N"/>
    <property type="match status" value="1"/>
</dbReference>
<dbReference type="InterPro" id="IPR035078">
    <property type="entry name" value="PEP_carboxykinase_GTP_N"/>
</dbReference>
<dbReference type="Gene3D" id="2.170.8.10">
    <property type="entry name" value="Phosphoenolpyruvate Carboxykinase, domain 2"/>
    <property type="match status" value="1"/>
</dbReference>
<dbReference type="EMBL" id="DRIG01000026">
    <property type="protein sequence ID" value="HEC77941.1"/>
    <property type="molecule type" value="Genomic_DNA"/>
</dbReference>
<comment type="caution">
    <text evidence="12">The sequence shown here is derived from an EMBL/GenBank/DDBJ whole genome shotgun (WGS) entry which is preliminary data.</text>
</comment>
<dbReference type="GO" id="GO:0071333">
    <property type="term" value="P:cellular response to glucose stimulus"/>
    <property type="evidence" value="ECO:0007669"/>
    <property type="project" value="TreeGrafter"/>
</dbReference>
<feature type="binding site" evidence="8">
    <location>
        <position position="292"/>
    </location>
    <ligand>
        <name>Mn(2+)</name>
        <dbReference type="ChEBI" id="CHEBI:29035"/>
    </ligand>
</feature>
<keyword evidence="4 8" id="KW-0210">Decarboxylase</keyword>
<keyword evidence="8" id="KW-0963">Cytoplasm</keyword>
<feature type="binding site" evidence="8">
    <location>
        <begin position="223"/>
        <end position="225"/>
    </location>
    <ligand>
        <name>substrate</name>
    </ligand>
</feature>
<evidence type="ECO:0000256" key="5">
    <source>
        <dbReference type="ARBA" id="ARBA00023134"/>
    </source>
</evidence>
<dbReference type="InterPro" id="IPR035077">
    <property type="entry name" value="PEP_carboxykinase_GTP_C"/>
</dbReference>
<evidence type="ECO:0000313" key="13">
    <source>
        <dbReference type="Proteomes" id="UP000885826"/>
    </source>
</evidence>
<feature type="binding site" evidence="8">
    <location>
        <position position="390"/>
    </location>
    <ligand>
        <name>GTP</name>
        <dbReference type="ChEBI" id="CHEBI:37565"/>
    </ligand>
</feature>
<dbReference type="PANTHER" id="PTHR11561:SF0">
    <property type="entry name" value="PHOSPHOENOLPYRUVATE CARBOXYKINASE [GTP]-RELATED"/>
    <property type="match status" value="1"/>
</dbReference>
<feature type="binding site" evidence="8">
    <location>
        <position position="232"/>
    </location>
    <ligand>
        <name>Mn(2+)</name>
        <dbReference type="ChEBI" id="CHEBI:29035"/>
    </ligand>
</feature>
<comment type="cofactor">
    <cofactor evidence="8">
        <name>Mn(2+)</name>
        <dbReference type="ChEBI" id="CHEBI:29035"/>
    </cofactor>
    <text evidence="8">Binds 1 Mn(2+) ion per subunit.</text>
</comment>